<dbReference type="GO" id="GO:0005829">
    <property type="term" value="C:cytosol"/>
    <property type="evidence" value="ECO:0007669"/>
    <property type="project" value="TreeGrafter"/>
</dbReference>
<dbReference type="InterPro" id="IPR036388">
    <property type="entry name" value="WH-like_DNA-bd_sf"/>
</dbReference>
<dbReference type="SUPFAM" id="SSF52172">
    <property type="entry name" value="CheY-like"/>
    <property type="match status" value="1"/>
</dbReference>
<dbReference type="GO" id="GO:0000156">
    <property type="term" value="F:phosphorelay response regulator activity"/>
    <property type="evidence" value="ECO:0007669"/>
    <property type="project" value="TreeGrafter"/>
</dbReference>
<accession>A0A510HE58</accession>
<dbReference type="PANTHER" id="PTHR48111">
    <property type="entry name" value="REGULATOR OF RPOS"/>
    <property type="match status" value="1"/>
</dbReference>
<evidence type="ECO:0000256" key="1">
    <source>
        <dbReference type="ARBA" id="ARBA00022553"/>
    </source>
</evidence>
<dbReference type="GO" id="GO:0000976">
    <property type="term" value="F:transcription cis-regulatory region binding"/>
    <property type="evidence" value="ECO:0007669"/>
    <property type="project" value="TreeGrafter"/>
</dbReference>
<dbReference type="GO" id="GO:0032993">
    <property type="term" value="C:protein-DNA complex"/>
    <property type="evidence" value="ECO:0007669"/>
    <property type="project" value="TreeGrafter"/>
</dbReference>
<evidence type="ECO:0000313" key="10">
    <source>
        <dbReference type="EMBL" id="BBL78206.1"/>
    </source>
</evidence>
<dbReference type="Gene3D" id="3.40.50.2300">
    <property type="match status" value="1"/>
</dbReference>
<dbReference type="FunFam" id="3.40.50.2300:FF:000001">
    <property type="entry name" value="DNA-binding response regulator PhoB"/>
    <property type="match status" value="1"/>
</dbReference>
<keyword evidence="1 6" id="KW-0597">Phosphoprotein</keyword>
<evidence type="ECO:0000256" key="6">
    <source>
        <dbReference type="PROSITE-ProRule" id="PRU00169"/>
    </source>
</evidence>
<dbReference type="RefSeq" id="WP_143526374.1">
    <property type="nucleotide sequence ID" value="NZ_AP019791.1"/>
</dbReference>
<dbReference type="CDD" id="cd00383">
    <property type="entry name" value="trans_reg_C"/>
    <property type="match status" value="1"/>
</dbReference>
<feature type="modified residue" description="4-aspartylphosphate" evidence="6">
    <location>
        <position position="53"/>
    </location>
</feature>
<keyword evidence="4 7" id="KW-0238">DNA-binding</keyword>
<gene>
    <name evidence="10" type="ORF">RxyAA322_00600</name>
</gene>
<dbReference type="Gene3D" id="6.10.250.690">
    <property type="match status" value="1"/>
</dbReference>
<evidence type="ECO:0000256" key="4">
    <source>
        <dbReference type="ARBA" id="ARBA00023125"/>
    </source>
</evidence>
<reference evidence="10" key="1">
    <citation type="journal article" date="2019" name="Microbiol. Resour. Announc.">
        <title>Complete Genome Sequence of Rubrobacter xylanophilus Strain AA3-22, Isolated from Arima Onsen in Japan.</title>
        <authorList>
            <person name="Tomariguchi N."/>
            <person name="Miyazaki K."/>
        </authorList>
    </citation>
    <scope>NUCLEOTIDE SEQUENCE [LARGE SCALE GENOMIC DNA]</scope>
    <source>
        <strain evidence="10">AA3-22</strain>
    </source>
</reference>
<dbReference type="PANTHER" id="PTHR48111:SF1">
    <property type="entry name" value="TWO-COMPONENT RESPONSE REGULATOR ORR33"/>
    <property type="match status" value="1"/>
</dbReference>
<dbReference type="Pfam" id="PF00486">
    <property type="entry name" value="Trans_reg_C"/>
    <property type="match status" value="1"/>
</dbReference>
<feature type="domain" description="Response regulatory" evidence="8">
    <location>
        <begin position="4"/>
        <end position="117"/>
    </location>
</feature>
<dbReference type="PROSITE" id="PS50110">
    <property type="entry name" value="RESPONSE_REGULATORY"/>
    <property type="match status" value="1"/>
</dbReference>
<sequence length="231" mass="25706">MKEKILLVDDDAALLEVTSILLVSEGYEVLAAEDGIEALEMLGREEPDLVVLDIMMPKLSGFEVLKKIRERSDVPVILLTAKSQSVDKVVGLELGADDYITKPFDTKELLARIKAILRRLGRTEGTRRDGVLRLGPLELDTNAYTVTRDGRPLDLTPTEFKILALLLRRPGQAFTRAQISEAVSTGSQYLASRYIDVHISRLRSKIERDPSHPEIIQTVPSVGYRAARIEG</sequence>
<evidence type="ECO:0000313" key="11">
    <source>
        <dbReference type="Proteomes" id="UP000318065"/>
    </source>
</evidence>
<feature type="DNA-binding region" description="OmpR/PhoB-type" evidence="7">
    <location>
        <begin position="129"/>
        <end position="228"/>
    </location>
</feature>
<proteinExistence type="predicted"/>
<keyword evidence="5" id="KW-0804">Transcription</keyword>
<keyword evidence="3" id="KW-0805">Transcription regulation</keyword>
<dbReference type="GO" id="GO:0006355">
    <property type="term" value="P:regulation of DNA-templated transcription"/>
    <property type="evidence" value="ECO:0007669"/>
    <property type="project" value="InterPro"/>
</dbReference>
<evidence type="ECO:0000259" key="8">
    <source>
        <dbReference type="PROSITE" id="PS50110"/>
    </source>
</evidence>
<keyword evidence="2" id="KW-0902">Two-component regulatory system</keyword>
<dbReference type="InterPro" id="IPR016032">
    <property type="entry name" value="Sig_transdc_resp-reg_C-effctor"/>
</dbReference>
<protein>
    <submittedName>
        <fullName evidence="10">DNA-binding response regulator</fullName>
    </submittedName>
</protein>
<dbReference type="PROSITE" id="PS51755">
    <property type="entry name" value="OMPR_PHOB"/>
    <property type="match status" value="1"/>
</dbReference>
<dbReference type="AlphaFoldDB" id="A0A510HE58"/>
<dbReference type="Pfam" id="PF00072">
    <property type="entry name" value="Response_reg"/>
    <property type="match status" value="1"/>
</dbReference>
<evidence type="ECO:0000256" key="2">
    <source>
        <dbReference type="ARBA" id="ARBA00023012"/>
    </source>
</evidence>
<evidence type="ECO:0000256" key="3">
    <source>
        <dbReference type="ARBA" id="ARBA00023015"/>
    </source>
</evidence>
<evidence type="ECO:0000259" key="9">
    <source>
        <dbReference type="PROSITE" id="PS51755"/>
    </source>
</evidence>
<dbReference type="Gene3D" id="1.10.10.10">
    <property type="entry name" value="Winged helix-like DNA-binding domain superfamily/Winged helix DNA-binding domain"/>
    <property type="match status" value="1"/>
</dbReference>
<dbReference type="SUPFAM" id="SSF46894">
    <property type="entry name" value="C-terminal effector domain of the bipartite response regulators"/>
    <property type="match status" value="1"/>
</dbReference>
<dbReference type="OrthoDB" id="3197131at2"/>
<dbReference type="InterPro" id="IPR039420">
    <property type="entry name" value="WalR-like"/>
</dbReference>
<name>A0A510HE58_9ACTN</name>
<evidence type="ECO:0000256" key="7">
    <source>
        <dbReference type="PROSITE-ProRule" id="PRU01091"/>
    </source>
</evidence>
<dbReference type="InterPro" id="IPR011006">
    <property type="entry name" value="CheY-like_superfamily"/>
</dbReference>
<dbReference type="Proteomes" id="UP000318065">
    <property type="component" value="Chromosome"/>
</dbReference>
<keyword evidence="11" id="KW-1185">Reference proteome</keyword>
<dbReference type="SMART" id="SM00862">
    <property type="entry name" value="Trans_reg_C"/>
    <property type="match status" value="1"/>
</dbReference>
<evidence type="ECO:0000256" key="5">
    <source>
        <dbReference type="ARBA" id="ARBA00023163"/>
    </source>
</evidence>
<dbReference type="SMART" id="SM00448">
    <property type="entry name" value="REC"/>
    <property type="match status" value="1"/>
</dbReference>
<dbReference type="InterPro" id="IPR001789">
    <property type="entry name" value="Sig_transdc_resp-reg_receiver"/>
</dbReference>
<dbReference type="InterPro" id="IPR001867">
    <property type="entry name" value="OmpR/PhoB-type_DNA-bd"/>
</dbReference>
<feature type="domain" description="OmpR/PhoB-type" evidence="9">
    <location>
        <begin position="129"/>
        <end position="228"/>
    </location>
</feature>
<organism evidence="10 11">
    <name type="scientific">Rubrobacter xylanophilus</name>
    <dbReference type="NCBI Taxonomy" id="49319"/>
    <lineage>
        <taxon>Bacteria</taxon>
        <taxon>Bacillati</taxon>
        <taxon>Actinomycetota</taxon>
        <taxon>Rubrobacteria</taxon>
        <taxon>Rubrobacterales</taxon>
        <taxon>Rubrobacteraceae</taxon>
        <taxon>Rubrobacter</taxon>
    </lineage>
</organism>
<dbReference type="EMBL" id="AP019791">
    <property type="protein sequence ID" value="BBL78206.1"/>
    <property type="molecule type" value="Genomic_DNA"/>
</dbReference>